<name>A0A4Q5LMU0_9SPHI</name>
<dbReference type="OrthoDB" id="9768177at2"/>
<dbReference type="Gene3D" id="2.40.170.20">
    <property type="entry name" value="TonB-dependent receptor, beta-barrel domain"/>
    <property type="match status" value="1"/>
</dbReference>
<dbReference type="GO" id="GO:0009279">
    <property type="term" value="C:cell outer membrane"/>
    <property type="evidence" value="ECO:0007669"/>
    <property type="project" value="UniProtKB-SubCell"/>
</dbReference>
<dbReference type="SUPFAM" id="SSF49464">
    <property type="entry name" value="Carboxypeptidase regulatory domain-like"/>
    <property type="match status" value="1"/>
</dbReference>
<dbReference type="Pfam" id="PF13715">
    <property type="entry name" value="CarbopepD_reg_2"/>
    <property type="match status" value="1"/>
</dbReference>
<evidence type="ECO:0000256" key="3">
    <source>
        <dbReference type="ARBA" id="ARBA00022452"/>
    </source>
</evidence>
<feature type="domain" description="TonB-dependent receptor plug" evidence="11">
    <location>
        <begin position="120"/>
        <end position="225"/>
    </location>
</feature>
<dbReference type="InterPro" id="IPR036942">
    <property type="entry name" value="Beta-barrel_TonB_sf"/>
</dbReference>
<evidence type="ECO:0000256" key="2">
    <source>
        <dbReference type="ARBA" id="ARBA00022448"/>
    </source>
</evidence>
<keyword evidence="3 8" id="KW-1134">Transmembrane beta strand</keyword>
<accession>A0A4Q5LMU0</accession>
<dbReference type="Pfam" id="PF07715">
    <property type="entry name" value="Plug"/>
    <property type="match status" value="1"/>
</dbReference>
<organism evidence="12 13">
    <name type="scientific">Mucilaginibacter terrigena</name>
    <dbReference type="NCBI Taxonomy" id="2492395"/>
    <lineage>
        <taxon>Bacteria</taxon>
        <taxon>Pseudomonadati</taxon>
        <taxon>Bacteroidota</taxon>
        <taxon>Sphingobacteriia</taxon>
        <taxon>Sphingobacteriales</taxon>
        <taxon>Sphingobacteriaceae</taxon>
        <taxon>Mucilaginibacter</taxon>
    </lineage>
</organism>
<comment type="similarity">
    <text evidence="8 9">Belongs to the TonB-dependent receptor family.</text>
</comment>
<evidence type="ECO:0000256" key="9">
    <source>
        <dbReference type="RuleBase" id="RU003357"/>
    </source>
</evidence>
<protein>
    <submittedName>
        <fullName evidence="12">TonB-dependent receptor</fullName>
    </submittedName>
</protein>
<evidence type="ECO:0000256" key="4">
    <source>
        <dbReference type="ARBA" id="ARBA00022692"/>
    </source>
</evidence>
<comment type="caution">
    <text evidence="12">The sequence shown here is derived from an EMBL/GenBank/DDBJ whole genome shotgun (WGS) entry which is preliminary data.</text>
</comment>
<dbReference type="InterPro" id="IPR023997">
    <property type="entry name" value="TonB-dep_OMP_SusC/RagA_CS"/>
</dbReference>
<evidence type="ECO:0000259" key="10">
    <source>
        <dbReference type="Pfam" id="PF00593"/>
    </source>
</evidence>
<dbReference type="InterPro" id="IPR037066">
    <property type="entry name" value="Plug_dom_sf"/>
</dbReference>
<evidence type="ECO:0000313" key="13">
    <source>
        <dbReference type="Proteomes" id="UP000293331"/>
    </source>
</evidence>
<keyword evidence="6 8" id="KW-0472">Membrane</keyword>
<keyword evidence="13" id="KW-1185">Reference proteome</keyword>
<evidence type="ECO:0000256" key="5">
    <source>
        <dbReference type="ARBA" id="ARBA00023077"/>
    </source>
</evidence>
<keyword evidence="12" id="KW-0675">Receptor</keyword>
<keyword evidence="4 8" id="KW-0812">Transmembrane</keyword>
<dbReference type="Proteomes" id="UP000293331">
    <property type="component" value="Unassembled WGS sequence"/>
</dbReference>
<dbReference type="RefSeq" id="WP_129876103.1">
    <property type="nucleotide sequence ID" value="NZ_SEWG01000003.1"/>
</dbReference>
<keyword evidence="2 8" id="KW-0813">Transport</keyword>
<dbReference type="InterPro" id="IPR012910">
    <property type="entry name" value="Plug_dom"/>
</dbReference>
<dbReference type="Pfam" id="PF00593">
    <property type="entry name" value="TonB_dep_Rec_b-barrel"/>
    <property type="match status" value="1"/>
</dbReference>
<dbReference type="AlphaFoldDB" id="A0A4Q5LMU0"/>
<dbReference type="PROSITE" id="PS52016">
    <property type="entry name" value="TONB_DEPENDENT_REC_3"/>
    <property type="match status" value="1"/>
</dbReference>
<reference evidence="12 13" key="1">
    <citation type="submission" date="2019-02" db="EMBL/GenBank/DDBJ databases">
        <title>Bacterial novel species Mucilaginibacter sp. 17JY9-4 isolated from soil.</title>
        <authorList>
            <person name="Jung H.-Y."/>
        </authorList>
    </citation>
    <scope>NUCLEOTIDE SEQUENCE [LARGE SCALE GENOMIC DNA]</scope>
    <source>
        <strain evidence="12 13">17JY9-4</strain>
    </source>
</reference>
<sequence length="1039" mass="112735">MQLKLKFFVGIAFLFCFVSEAYSQSLRITGKVTQKSDGLSLPGASVSLKGTSTGIVTDINGNYSLNIPQNGGTIVVSFVGMASVERIVTQAGEQNFVLEDNVNNALTEVVVVGYGTQKVTKVSGAIATVKSADIQRQNPVRAEEAIQGRASGVTVIQGGTPGSNPTVIIRGIPSQSGSNPLVVIDGVQQTLSDLNAVNPLDIESINVLKDASATAIYGVRGGNGVIVVTTKNGRKNMKTEFTLNSSYGVQEIARYIGVLNATEYGAMINEGSVAAGGNVIFPDLSVLGVGTNWQKEVFKTAPLQQHTLGVRGGSETVSYFLSGGYTSQGGIVGGIDKSKFDRANFTANLDFQLSSKLKFILNTTGVILNSKGIQENSFNSVIGSALNFDPTVSVLNTENTVGKYGYSNLLLSEVYNPLTKLDNTYNKSLGSKLYGKFEIQYDILKNLKLTSRLGYTKYDANSKGFTPLVFYGPLNVDNSMNADGSTVLDKHNTVNHDKVSNFNYSWETYANYNFKVAQDHNFETVVGFSMAKESGNGTGVNRQDVPFNSWEFADYSAATGTNTATNPTATGGYYYQYFKRNMSYFGRLNYDYKERYLASFTARRDGSTSFGADRKFANFFSGSLGWVASKESFFNVPAIDFLKIRGSYGTVGNDITPTQAYSIATGGPDYGPTANSNGYNFSNVFYPGSTLASTVNERLGWETQKQANVGFDLTMLNGKLNITADYYEKRVSGLIFQPATVLVNGTIPLPDANIGSTKNSGLDVSVGYNADLGNSFKLGNTVTVTTVKSLVTATNTDGTARIFGGSYFNGQSQQVTVFEKGQSPGYFYGYKTDGLFQNAAEVAAGATQPGAKPGDIRFVDTNNDGTITAEDRTYIGNPFPNVILGWTLTMSYKNFDFNAFTYASLGNDIYRAYERNANYTNKFRGVLARWTGEGTTNDARNPRYTFTDDNSNIRASDRYVEDGSFVKIKNVQLGYTFPRLLQGKVFKSIRVYAQVRNAYTFTKYSGYDPEISGGVFESGVDRGAYPQPRTYTMGLDIKL</sequence>
<dbReference type="EMBL" id="SEWG01000003">
    <property type="protein sequence ID" value="RYU90543.1"/>
    <property type="molecule type" value="Genomic_DNA"/>
</dbReference>
<keyword evidence="7 8" id="KW-0998">Cell outer membrane</keyword>
<dbReference type="NCBIfam" id="TIGR04057">
    <property type="entry name" value="SusC_RagA_signa"/>
    <property type="match status" value="1"/>
</dbReference>
<dbReference type="SUPFAM" id="SSF56935">
    <property type="entry name" value="Porins"/>
    <property type="match status" value="1"/>
</dbReference>
<dbReference type="InterPro" id="IPR023996">
    <property type="entry name" value="TonB-dep_OMP_SusC/RagA"/>
</dbReference>
<feature type="domain" description="TonB-dependent receptor-like beta-barrel" evidence="10">
    <location>
        <begin position="501"/>
        <end position="816"/>
    </location>
</feature>
<dbReference type="InterPro" id="IPR000531">
    <property type="entry name" value="Beta-barrel_TonB"/>
</dbReference>
<dbReference type="Gene3D" id="2.170.130.10">
    <property type="entry name" value="TonB-dependent receptor, plug domain"/>
    <property type="match status" value="1"/>
</dbReference>
<dbReference type="NCBIfam" id="TIGR04056">
    <property type="entry name" value="OMP_RagA_SusC"/>
    <property type="match status" value="1"/>
</dbReference>
<dbReference type="Gene3D" id="2.60.40.1120">
    <property type="entry name" value="Carboxypeptidase-like, regulatory domain"/>
    <property type="match status" value="1"/>
</dbReference>
<proteinExistence type="inferred from homology"/>
<evidence type="ECO:0000256" key="6">
    <source>
        <dbReference type="ARBA" id="ARBA00023136"/>
    </source>
</evidence>
<dbReference type="InterPro" id="IPR008969">
    <property type="entry name" value="CarboxyPept-like_regulatory"/>
</dbReference>
<evidence type="ECO:0000259" key="11">
    <source>
        <dbReference type="Pfam" id="PF07715"/>
    </source>
</evidence>
<dbReference type="InterPro" id="IPR039426">
    <property type="entry name" value="TonB-dep_rcpt-like"/>
</dbReference>
<evidence type="ECO:0000256" key="1">
    <source>
        <dbReference type="ARBA" id="ARBA00004571"/>
    </source>
</evidence>
<gene>
    <name evidence="12" type="ORF">EWM62_07765</name>
</gene>
<evidence type="ECO:0000313" key="12">
    <source>
        <dbReference type="EMBL" id="RYU90543.1"/>
    </source>
</evidence>
<keyword evidence="5 9" id="KW-0798">TonB box</keyword>
<evidence type="ECO:0000256" key="7">
    <source>
        <dbReference type="ARBA" id="ARBA00023237"/>
    </source>
</evidence>
<comment type="subcellular location">
    <subcellularLocation>
        <location evidence="1 8">Cell outer membrane</location>
        <topology evidence="1 8">Multi-pass membrane protein</topology>
    </subcellularLocation>
</comment>
<evidence type="ECO:0000256" key="8">
    <source>
        <dbReference type="PROSITE-ProRule" id="PRU01360"/>
    </source>
</evidence>